<feature type="transmembrane region" description="Helical" evidence="2">
    <location>
        <begin position="81"/>
        <end position="101"/>
    </location>
</feature>
<dbReference type="EMBL" id="JADNYJ010000033">
    <property type="protein sequence ID" value="KAF8902943.1"/>
    <property type="molecule type" value="Genomic_DNA"/>
</dbReference>
<keyword evidence="2" id="KW-0472">Membrane</keyword>
<feature type="transmembrane region" description="Helical" evidence="2">
    <location>
        <begin position="151"/>
        <end position="171"/>
    </location>
</feature>
<sequence length="347" mass="39020">MVNIPAPVGGTALPADFAPSIVFAILYALIAPFMIYRVLLKRRSRTLLLIGTVIFSIERVVVFSLRAAQSRSEEKRFSHGLLNYMQISFGLGFIGIANDLINIIKCLMINPTYGSDMFYQSPAANTKEGVFKRPPEGTPDRPKLRFWLRRWADLLNLAFFAASLPGSIFLGQYSKTFDDQNKANSVQRFRSVSAGVALCLCILVIITAVLCRIKLHTPRRSISFMIFIASLMSIVAIYRLSIMSIKTTSITVQTSLDEPGQKALFYIFHALPEWLAITSMVMANVRKWFGTGLAGDYLGRDWNEKQVKRYEAKQAKKDNVRSARDESSDAIPLKEKKSRLITSEEQV</sequence>
<feature type="transmembrane region" description="Helical" evidence="2">
    <location>
        <begin position="263"/>
        <end position="283"/>
    </location>
</feature>
<name>A0A9P5NQJ9_GYMJU</name>
<evidence type="ECO:0000313" key="3">
    <source>
        <dbReference type="EMBL" id="KAF8902943.1"/>
    </source>
</evidence>
<feature type="transmembrane region" description="Helical" evidence="2">
    <location>
        <begin position="222"/>
        <end position="243"/>
    </location>
</feature>
<keyword evidence="2" id="KW-0812">Transmembrane</keyword>
<keyword evidence="2" id="KW-1133">Transmembrane helix</keyword>
<dbReference type="AlphaFoldDB" id="A0A9P5NQJ9"/>
<feature type="region of interest" description="Disordered" evidence="1">
    <location>
        <begin position="313"/>
        <end position="347"/>
    </location>
</feature>
<feature type="transmembrane region" description="Helical" evidence="2">
    <location>
        <begin position="47"/>
        <end position="69"/>
    </location>
</feature>
<evidence type="ECO:0000256" key="2">
    <source>
        <dbReference type="SAM" id="Phobius"/>
    </source>
</evidence>
<keyword evidence="4" id="KW-1185">Reference proteome</keyword>
<organism evidence="3 4">
    <name type="scientific">Gymnopilus junonius</name>
    <name type="common">Spectacular rustgill mushroom</name>
    <name type="synonym">Gymnopilus spectabilis subsp. junonius</name>
    <dbReference type="NCBI Taxonomy" id="109634"/>
    <lineage>
        <taxon>Eukaryota</taxon>
        <taxon>Fungi</taxon>
        <taxon>Dikarya</taxon>
        <taxon>Basidiomycota</taxon>
        <taxon>Agaricomycotina</taxon>
        <taxon>Agaricomycetes</taxon>
        <taxon>Agaricomycetidae</taxon>
        <taxon>Agaricales</taxon>
        <taxon>Agaricineae</taxon>
        <taxon>Hymenogastraceae</taxon>
        <taxon>Gymnopilus</taxon>
    </lineage>
</organism>
<gene>
    <name evidence="3" type="ORF">CPB84DRAFT_1678411</name>
</gene>
<accession>A0A9P5NQJ9</accession>
<dbReference type="Proteomes" id="UP000724874">
    <property type="component" value="Unassembled WGS sequence"/>
</dbReference>
<dbReference type="OrthoDB" id="2562239at2759"/>
<feature type="transmembrane region" description="Helical" evidence="2">
    <location>
        <begin position="191"/>
        <end position="210"/>
    </location>
</feature>
<feature type="compositionally biased region" description="Basic and acidic residues" evidence="1">
    <location>
        <begin position="313"/>
        <end position="335"/>
    </location>
</feature>
<evidence type="ECO:0000313" key="4">
    <source>
        <dbReference type="Proteomes" id="UP000724874"/>
    </source>
</evidence>
<evidence type="ECO:0000256" key="1">
    <source>
        <dbReference type="SAM" id="MobiDB-lite"/>
    </source>
</evidence>
<feature type="transmembrane region" description="Helical" evidence="2">
    <location>
        <begin position="20"/>
        <end position="40"/>
    </location>
</feature>
<reference evidence="3" key="1">
    <citation type="submission" date="2020-11" db="EMBL/GenBank/DDBJ databases">
        <authorList>
            <consortium name="DOE Joint Genome Institute"/>
            <person name="Ahrendt S."/>
            <person name="Riley R."/>
            <person name="Andreopoulos W."/>
            <person name="LaButti K."/>
            <person name="Pangilinan J."/>
            <person name="Ruiz-duenas F.J."/>
            <person name="Barrasa J.M."/>
            <person name="Sanchez-Garcia M."/>
            <person name="Camarero S."/>
            <person name="Miyauchi S."/>
            <person name="Serrano A."/>
            <person name="Linde D."/>
            <person name="Babiker R."/>
            <person name="Drula E."/>
            <person name="Ayuso-Fernandez I."/>
            <person name="Pacheco R."/>
            <person name="Padilla G."/>
            <person name="Ferreira P."/>
            <person name="Barriuso J."/>
            <person name="Kellner H."/>
            <person name="Castanera R."/>
            <person name="Alfaro M."/>
            <person name="Ramirez L."/>
            <person name="Pisabarro A.G."/>
            <person name="Kuo A."/>
            <person name="Tritt A."/>
            <person name="Lipzen A."/>
            <person name="He G."/>
            <person name="Yan M."/>
            <person name="Ng V."/>
            <person name="Cullen D."/>
            <person name="Martin F."/>
            <person name="Rosso M.-N."/>
            <person name="Henrissat B."/>
            <person name="Hibbett D."/>
            <person name="Martinez A.T."/>
            <person name="Grigoriev I.V."/>
        </authorList>
    </citation>
    <scope>NUCLEOTIDE SEQUENCE</scope>
    <source>
        <strain evidence="3">AH 44721</strain>
    </source>
</reference>
<proteinExistence type="predicted"/>
<protein>
    <submittedName>
        <fullName evidence="3">Uncharacterized protein</fullName>
    </submittedName>
</protein>
<comment type="caution">
    <text evidence="3">The sequence shown here is derived from an EMBL/GenBank/DDBJ whole genome shotgun (WGS) entry which is preliminary data.</text>
</comment>